<proteinExistence type="inferred from homology"/>
<comment type="subcellular location">
    <subcellularLocation>
        <location evidence="1">Secreted</location>
    </subcellularLocation>
</comment>
<keyword evidence="4" id="KW-0732">Signal</keyword>
<dbReference type="SUPFAM" id="SSF49478">
    <property type="entry name" value="Cna protein B-type domain"/>
    <property type="match status" value="9"/>
</dbReference>
<evidence type="ECO:0000313" key="7">
    <source>
        <dbReference type="EMBL" id="QIQ21052.1"/>
    </source>
</evidence>
<dbReference type="PANTHER" id="PTHR36108">
    <property type="entry name" value="COLOSSIN-B-RELATED"/>
    <property type="match status" value="1"/>
</dbReference>
<reference evidence="7 8" key="1">
    <citation type="submission" date="2020-03" db="EMBL/GenBank/DDBJ databases">
        <title>Complete genome sequence of Orbus sp. IPMB12 (BCRC 80908).</title>
        <authorList>
            <person name="Lo W.-S."/>
            <person name="Chang T.-H."/>
            <person name="Kuo C.-H."/>
        </authorList>
    </citation>
    <scope>NUCLEOTIDE SEQUENCE [LARGE SCALE GENOMIC DNA]</scope>
    <source>
        <strain evidence="7 8">IPMB12</strain>
    </source>
</reference>
<dbReference type="Pfam" id="PF17210">
    <property type="entry name" value="SdrD_B"/>
    <property type="match status" value="3"/>
</dbReference>
<keyword evidence="3" id="KW-0964">Secreted</keyword>
<sequence length="5018" mass="527774">MNKKVSFTRDFIKVLFGFCLLLISHIVSAIPITGRVYLDYDGNGNKTTLPLMNIPVEAIAPDGTPFTTTTSADGSYSFDVSTIGNYTIKAETANSESASINLLLSGSIGASGNIFLQGDGGQLQVSVIDSTPKGLKTIPVTLSSTNMPEQVLQTDANGKLDLLYTLKGNSYTVTVTAEDIIADTQNGSNYALWDMTINGMNGYGDTYITTMSGSNESVIYNVRERNEWGADGIVAVDQNDDGLYSTGRDTPLAGFPVNLYYQGTTQPVLGQTTITTGPDGKYHFKDLPLGDYTVEIMNVSSPWTLSSPASTRANFSIVITNNQPSATDFLLNVTSTDTSLPGLSGSVFALGSTQTPVRGPDSGATGVTTPTSASIRFATPVALYQRNNGNWTLFSSIDTKSDGSFWFRGLPSGYDYKVILSESGINTSSYYFIGDADGKSTSTDPNSFSSHKGFVTLSDGSSAPIQGKEIIRTNLTNKQQNQNFWYSSIKNSNFYVNIYHKNIENNYAWGSIINGLSATSMADYFTGHLFEEDGVTPLTLTNGTAVAQVTTAILSTGASIPTKQDYGGIGRTITTIDRGGIIVLKIEDYDDTRLSVTPLTQFIQASANNVTSEIEFKGNPANSISGRAYLNVSHPGALGSYTPGAGDLATPQVRVTLHRDKNNGVGAPTWQIISYYATNDDGTYSFTNLPDGKYRVKLEKVYGAGFNLDQSTATFENNVTGSGNELLIVSVNGGESKVEQDIWFKFIPPDYVLRGQVYLDTYLNDSQITQPPQSNNYFDLYLAGATVLLCEDNNLSDCYIGGSDYIYHQVVGSDGAYEFRSNNTDGYAISGGKSYVVKVQHNNATPVNNGNLSDTYTITMPVTVTSPFVNNFLMKGVGQYSGLVLNDINGDKVRNGAASNANPEVPEHSNLTRFTQTLYMWNSSTNSWDSMGEIGSYYSEFNIYNLPAGKYRHVLTQGTQGTKALAVADTDPASAPGIIEFEVLSNGTIADGKGSTQRYVYYAADSGATNAVEGGIYLDVTGAGVKNSASVLLSASDVGSSRVVGYFTPRLYENYTVGEGAVLSSPNYIDPNIAANNGKFYLNSSTSTNGAVHVTNFLLRLDNLPPQYELVANSGPKQSYLNTSIQNDLAYMQVTPAISGAVDQYWLVKLKNNTQITGQLYYDSNKNGTYDAGVDTALSGVRVELWKDNQFYSFVSSDSNGNYAFVGLLSGNYSVKATTDGLDETLYELEDPINGYSGLTIDYTNSPTLDGQDFIYKKIGDASINGYVMLDVNNNAIFDLSYDKLGDIPLNGVTVELYKNSATGSPYMTTVTNTKGYYSFSGIDLSTTYVVKLVSPSGYGVISNADSNNTELLSNIVIGATPSSEINKYFLLAGNTNTNPGGGITDNAARNSGIAGKTVIDNGSDDPLAGVLLSLRDNTGKELARQITNSAGEYQFFNLDNGTYSIHVVDAPSGYALTDNVTSTAPLDTISNITLSGGGVSGQFFKFKNASPDGIKGTIYVDFGSDNQIVSGNVTIDSNDFPLQQSGIKVELFEGTGATGIKLTETTTDANGVYQFPNLLYGAGSNYSVRIDTSTLPADYQFELSKSGLAAAGYVLDIANLQYDGSLENHYFVTGKLTIAGDVWLDSDYDLTQSSSELVSGVNVELYYQAPGSTSLSLLKSIPSDTLGAYSFTLLPKGTNYQIKVDSLSTALNGTSLIPATGSHSIANNSDTYDFVPLNADDNKSSAYQYNGKISGKVIIDVDNNQSYVFGVDKLFADVNLELTATINGNTVTRTTTTLADGTFSFENLSPANWQLTSSTTQSITDWSNYLLNYALNSAGSKTSGSSALPLTETIAVTSGAINQITNLEVGYKGIAKISGYVVIDTEPSASHTNKQASDIAVAGVPVTLTSSASGFASKTINTDSTGYYEFTDLTIYNYDISVDSSSSGLTDYQISFDGLGNTSFSSPVAASRVTLPVTTSNAVLTDKDFGYKGQLTWTGHVTRDIDASGTLTDIDEPFTTAQTVTLTRTDVTPNIVKTTTTSIVAADRGEYTFTDLMPGTWEVSVTAPTGYAASYAPAAQTLVAGTNVTDMDLGFKGTGTFSGLIVYDNNANNAYDSGVDTPILATINVNLSGGTGFTARNIAINAATGEYTLTDLDAAYTGYLVTVDNTQTNFPAGWGVSFAPYNTANANSITIDWAQPTTDNHFGFAGNGSLAGTVLIDVDGSQSHTGVDTNFAGVNLELTATINGVTITKTATTDSNGAFSFDGLAAGNWSLSTAAAQTVANWTDYQPSYSLKSDGTTKVTGSAALPLSESIAISGGSLSQLTGIEVAYTGSAKVSGYVVLDAAPSASHTSKQAGDIPVAGVPVTLTSTDSNFTDRVINTDSNGYYEFTALAVYSYDISVDASHSSLASYVISFDGLGNTAFSSPVATSKVTLPVTTLNADLTDKDFGYKGQLTWTGHVTRDIDASGTLTDIDEPFTTAQTVTLTRTDVTPNIVKTTTTSIVAADRGEYTFTDLMPGTWEVSVTAPTGYAASYAPAAQTLVAGTNVTDMDLGFKGTGTFSGLIVYDNNANNAYDSGVDTPILATINVNLSGGTGFTARNVAINAATGEYTLTDLDAAYTGYIVTVDNTQTNFPAGWDVSFAPYNTVNANSITINWTQPTTNNHFGFSGNGSLAGTVLIDVDGSQSRTGVDTNFAGVNLELTATINGVTITKTATTDSNGAFSFDGLAAGNWSLSTAAAQTVANWTDYQTSYSLKSDGTTKVTGSSALPLSETVAVNSGSLSQLTGIEVAYTGSAKISGYVVLDAAPSASHTSKQAGDIPVAGVPVTLTSTDSNFTDRVINTDSNGYYEFTALSVYNYDISVDASHSSLASYVISFDGLGNTAFSSPVATSRITLPVTTLNADLADKDFGYKGQLTWSGYVTRDIDASGTLTDIDAPFPVAQTVTLTRLDITPNLVKTTTTSILPADRGSYSFADLTPGTWEVSVTPPTGYAESYAPAAQTLVAGTNAIEKNLGFKGTSTFSGLIVYDNNANNAYDNGVDTPILAGINVNLSGGTGFTARNVAINAATGEYTLTDLDIIYTEYEVTVDNTQTNFPAGWGVSFAPYNTANAKSVTIDWAQPTTDNHFGFSGNGSLSGTVLIDVDGSQSRTGVDTNFAGVNLELTATINGVTITKTATTDSNGAFSFDGLAVGNWSLSTAATQTVTNWSDYQLSYSLKSDGTTKINGSSALPLSETIAINSGSLSQLTGIEISYMGSAKISGYVVLDAAPSASHTSKQAGDTPVAGVPVTLTSTDSNFTDRVINTDSNGYYEFTALAVYSYDISVDASHSSLASYVISFDGLGNTTLSTPVAANRVTIPVTATNSVLADKDFGYKGQLTWTGHVTRDIDASGTLTDIDEPFATAQTVTLTRTDVTPNIVKTTTTSIVAADRGEYTFTDLMPGTWEVSVTAPTGYAASYAPAAQTLVAGTNVTDMDLGFKGTGTFSGLIVYDNNANNAYDSGVDTPILAAINVNLSGGTGFTARNIAINAATGEYTLTDLDAAYTGYLVTVDNTQTNFPAGWGVSFAPYNTANANSITIDWAQPTTDNHFGFAGNGSLAGTVLIDVDGSQSRTGVDTNFAGVNLELTATINGVTITKTATTDSSGAFSFDGLAVGNWSLSTAVAQTVANWTDYQPSYSLKSDGSTKVTGSAALPLSESIAISGGSLSQLTGIEVAYTGSAKISGYVVLDAAPSVSHTSKQAGDIPVAGVPVTLTSTDSNFTDRVINTDSNGYYEFTALAVYSYDISVNSSHSSLSNYLLSFDGLGNTTLSAPVAVDRVTIPVTTINANLTDKDFGYKGQITWTGHVTRDIDASGTLTDIDEPFATAQTVTLTRTDVTPNIVKTTTTSIVAADRGEYTFTDLMPGTWEVSVTAPTGYAASYAPASQTLVAGTNVTDMDLGFKGTGTFSGLIVYDNNANNAYDSGVDTPILAAINVNLSGGTGFTARNVAINAATGEYTLTDLDAAYTGYIVTVDNTQTNFPAGWDVSFAPYNTVNANSITINWAQPTTDNHFGFSGNGSLAGTVLIDVDGSQSRTGVDTNFAGVNLELTATINGVTITKTATTDSNGAFSFDGLAAGNWSLSTAAAQTVANWTDYQPSYSLKSDGTTKVTGSAALPLSEIIAVNSGSLSQLTGIEISYIGSAKISGYVVIDMDPDDGVLQKTTNDIAVENVSVTLGSTGAGFTSKTVRTDSNGYYEFTGLVNYTYQVKVDSSATELAGHTINFDGLAQLAPTATDTISLTITSTSEVLQDKDFGYRGNGVISGIVYRDLGGLGVAHPTVDNTATLAGVIVKAEQNGIVRYSTATIADGKYRIENLPSGLWQVTLDTLPDTDLSFSYTRDLIGATTTVVAGGAEIEINPRLAARAAVREGQVNFGVKASSVLSGRVVIDIDDTVPTPANIDTNDISVATVNNTYQVKLTVQGTEVAVVQVTSNGDYSFNNLSPDADYEISVITPTTGYQSSFNVEGTMSSASAGTVNDTNTTMARIYRFATNSGQIVNSNFGWKGAGSISGNIFWDKNDNGIFESATDPDLGVPLTLTLTTTNPALSSATITRTIAMGDTDYQVTGLVPGVWRLVVSGVPADYKASFDPDDAYSPTAMAATSNTAQINITGQATNQHFGYIQGGIIGGAVKEDISEAGIYNANHPGIENVEIALLDSSGTAILDTNGQPKVVLTNTQGDFNFRNLDITQSYKVQSKFGATSNSSNPLYEMDASYDSQVGAITGSVSTVINGVHTLVADISSAAQNEITSAQLYFGYRAQAGDLIIQKLVLKDNVVVGDLVPYTIIITNNNAGAVTGITIKDTIPAGFKYVAGSARLDGAKISDPTGSRPIYFNNINVGGTAGGVEPSKRTLTYMLVVGAGVTQGEYTNIAVAVGRTNKELSNTAQATVTVTGDPLFDDALIFGKVYVDLNGNGVQDPGEPGLGGVKLVTASGQIITTDQHGRYHLPGVSGGRWERGTNFVLKLDPRSLPDGYRFKGRNPVVVRLSPGLPSKIDFAVSSTK</sequence>
<dbReference type="Pfam" id="PF01345">
    <property type="entry name" value="DUF11"/>
    <property type="match status" value="1"/>
</dbReference>
<dbReference type="InterPro" id="IPR001434">
    <property type="entry name" value="OmcB-like_DUF11"/>
</dbReference>
<feature type="domain" description="SD-repeat containing protein B" evidence="6">
    <location>
        <begin position="1159"/>
        <end position="1219"/>
    </location>
</feature>
<dbReference type="EMBL" id="CP050253">
    <property type="protein sequence ID" value="QIQ21052.1"/>
    <property type="molecule type" value="Genomic_DNA"/>
</dbReference>
<feature type="domain" description="SD-repeat containing protein B" evidence="6">
    <location>
        <begin position="1402"/>
        <end position="1463"/>
    </location>
</feature>
<dbReference type="SUPFAM" id="SSF117074">
    <property type="entry name" value="Hypothetical protein PA1324"/>
    <property type="match status" value="20"/>
</dbReference>
<organism evidence="7 8">
    <name type="scientific">Zophobihabitans entericus</name>
    <dbReference type="NCBI Taxonomy" id="1635327"/>
    <lineage>
        <taxon>Bacteria</taxon>
        <taxon>Pseudomonadati</taxon>
        <taxon>Pseudomonadota</taxon>
        <taxon>Gammaproteobacteria</taxon>
        <taxon>Orbales</taxon>
        <taxon>Orbaceae</taxon>
        <taxon>Zophobihabitans</taxon>
    </lineage>
</organism>
<feature type="domain" description="SD-repeat containing protein B" evidence="6">
    <location>
        <begin position="1263"/>
        <end position="1356"/>
    </location>
</feature>
<evidence type="ECO:0000259" key="6">
    <source>
        <dbReference type="Pfam" id="PF17210"/>
    </source>
</evidence>
<feature type="domain" description="DUF11" evidence="5">
    <location>
        <begin position="4780"/>
        <end position="4905"/>
    </location>
</feature>
<evidence type="ECO:0000256" key="4">
    <source>
        <dbReference type="ARBA" id="ARBA00022729"/>
    </source>
</evidence>
<dbReference type="KEGG" id="orb:IPMB12_04765"/>
<dbReference type="NCBIfam" id="TIGR01451">
    <property type="entry name" value="B_ant_repeat"/>
    <property type="match status" value="1"/>
</dbReference>
<dbReference type="Proteomes" id="UP000501168">
    <property type="component" value="Chromosome"/>
</dbReference>
<evidence type="ECO:0000256" key="2">
    <source>
        <dbReference type="ARBA" id="ARBA00007257"/>
    </source>
</evidence>
<gene>
    <name evidence="7" type="ORF">IPMB12_04765</name>
</gene>
<name>A0A6G9IB50_9GAMM</name>
<dbReference type="GO" id="GO:0005576">
    <property type="term" value="C:extracellular region"/>
    <property type="evidence" value="ECO:0007669"/>
    <property type="project" value="UniProtKB-SubCell"/>
</dbReference>
<evidence type="ECO:0000259" key="5">
    <source>
        <dbReference type="Pfam" id="PF01345"/>
    </source>
</evidence>
<comment type="similarity">
    <text evidence="2">Belongs to the serine-aspartate repeat-containing protein (SDr) family.</text>
</comment>
<evidence type="ECO:0000256" key="3">
    <source>
        <dbReference type="ARBA" id="ARBA00022525"/>
    </source>
</evidence>
<dbReference type="RefSeq" id="WP_166915452.1">
    <property type="nucleotide sequence ID" value="NZ_CP050253.1"/>
</dbReference>
<accession>A0A6G9IB50</accession>
<evidence type="ECO:0000256" key="1">
    <source>
        <dbReference type="ARBA" id="ARBA00004613"/>
    </source>
</evidence>
<dbReference type="InterPro" id="IPR047589">
    <property type="entry name" value="DUF11_rpt"/>
</dbReference>
<dbReference type="Gene3D" id="2.60.40.10">
    <property type="entry name" value="Immunoglobulins"/>
    <property type="match status" value="28"/>
</dbReference>
<evidence type="ECO:0000313" key="8">
    <source>
        <dbReference type="Proteomes" id="UP000501168"/>
    </source>
</evidence>
<dbReference type="InterPro" id="IPR033764">
    <property type="entry name" value="Sdr_B"/>
</dbReference>
<protein>
    <submittedName>
        <fullName evidence="7">DUF11 domain-containing protein</fullName>
    </submittedName>
</protein>
<dbReference type="InParanoid" id="A0A6G9IB50"/>
<dbReference type="InterPro" id="IPR013783">
    <property type="entry name" value="Ig-like_fold"/>
</dbReference>
<dbReference type="PANTHER" id="PTHR36108:SF13">
    <property type="entry name" value="COLOSSIN-B-RELATED"/>
    <property type="match status" value="1"/>
</dbReference>
<keyword evidence="8" id="KW-1185">Reference proteome</keyword>